<dbReference type="NCBIfam" id="TIGR04183">
    <property type="entry name" value="Por_Secre_tail"/>
    <property type="match status" value="1"/>
</dbReference>
<dbReference type="EMBL" id="SRLD01000011">
    <property type="protein sequence ID" value="TGE17332.1"/>
    <property type="molecule type" value="Genomic_DNA"/>
</dbReference>
<dbReference type="AlphaFoldDB" id="A0A4Z0PQG0"/>
<sequence length="240" mass="25152">MKAPATLLLLALLGYLPASAQTTPQAVTSFVLVNADTDLDIMPLVSGDSINLVQMPTRNLNIRATTTPAAVGSVEFSLTGADTRDQTESLAPYALFSDAGGDYNAWTPAVGKYSLTATPYTEAGGAGTAGTALTITFKFINRTGIITAQAKPTVDRGLQAYPNPSADGHYQVVLPEAVQGSVHYTLLSAVGALVAEGTVPVAQATTLLPLDFSRQLPAAGLYYVRLQGKKLNAQLKLVRR</sequence>
<evidence type="ECO:0000313" key="3">
    <source>
        <dbReference type="Proteomes" id="UP000297739"/>
    </source>
</evidence>
<feature type="signal peptide" evidence="1">
    <location>
        <begin position="1"/>
        <end position="20"/>
    </location>
</feature>
<dbReference type="InterPro" id="IPR026444">
    <property type="entry name" value="Secre_tail"/>
</dbReference>
<feature type="chain" id="PRO_5021506933" evidence="1">
    <location>
        <begin position="21"/>
        <end position="240"/>
    </location>
</feature>
<evidence type="ECO:0000313" key="2">
    <source>
        <dbReference type="EMBL" id="TGE17332.1"/>
    </source>
</evidence>
<keyword evidence="1" id="KW-0732">Signal</keyword>
<proteinExistence type="predicted"/>
<dbReference type="OrthoDB" id="652886at2"/>
<name>A0A4Z0PQG0_9BACT</name>
<dbReference type="Proteomes" id="UP000297739">
    <property type="component" value="Unassembled WGS sequence"/>
</dbReference>
<gene>
    <name evidence="2" type="ORF">E5J99_07130</name>
</gene>
<comment type="caution">
    <text evidence="2">The sequence shown here is derived from an EMBL/GenBank/DDBJ whole genome shotgun (WGS) entry which is preliminary data.</text>
</comment>
<organism evidence="2 3">
    <name type="scientific">Hymenobacter elongatus</name>
    <dbReference type="NCBI Taxonomy" id="877208"/>
    <lineage>
        <taxon>Bacteria</taxon>
        <taxon>Pseudomonadati</taxon>
        <taxon>Bacteroidota</taxon>
        <taxon>Cytophagia</taxon>
        <taxon>Cytophagales</taxon>
        <taxon>Hymenobacteraceae</taxon>
        <taxon>Hymenobacter</taxon>
    </lineage>
</organism>
<accession>A0A4Z0PQG0</accession>
<dbReference type="RefSeq" id="WP_135497034.1">
    <property type="nucleotide sequence ID" value="NZ_SRLD01000011.1"/>
</dbReference>
<evidence type="ECO:0000256" key="1">
    <source>
        <dbReference type="SAM" id="SignalP"/>
    </source>
</evidence>
<keyword evidence="3" id="KW-1185">Reference proteome</keyword>
<protein>
    <submittedName>
        <fullName evidence="2">T9SS type A sorting domain-containing protein</fullName>
    </submittedName>
</protein>
<reference evidence="2 3" key="1">
    <citation type="submission" date="2019-04" db="EMBL/GenBank/DDBJ databases">
        <authorList>
            <person name="Feng G."/>
            <person name="Zhang J."/>
            <person name="Zhu H."/>
        </authorList>
    </citation>
    <scope>NUCLEOTIDE SEQUENCE [LARGE SCALE GENOMIC DNA]</scope>
    <source>
        <strain evidence="2 3">JCM 17223</strain>
    </source>
</reference>